<dbReference type="PROSITE" id="PS51257">
    <property type="entry name" value="PROKAR_LIPOPROTEIN"/>
    <property type="match status" value="1"/>
</dbReference>
<dbReference type="Proteomes" id="UP000023067">
    <property type="component" value="Unassembled WGS sequence"/>
</dbReference>
<dbReference type="RefSeq" id="WP_038374517.1">
    <property type="nucleotide sequence ID" value="NZ_KK070010.1"/>
</dbReference>
<keyword evidence="1" id="KW-0732">Signal</keyword>
<evidence type="ECO:0000313" key="2">
    <source>
        <dbReference type="EMBL" id="EWS79669.1"/>
    </source>
</evidence>
<feature type="signal peptide" evidence="1">
    <location>
        <begin position="1"/>
        <end position="29"/>
    </location>
</feature>
<dbReference type="EMBL" id="JDYK01000028">
    <property type="protein sequence ID" value="EWS79669.1"/>
    <property type="molecule type" value="Genomic_DNA"/>
</dbReference>
<gene>
    <name evidence="2" type="ORF">BF93_10275</name>
</gene>
<accession>Z9JNC3</accession>
<name>Z9JNC3_9MICO</name>
<reference evidence="2 3" key="1">
    <citation type="submission" date="2014-02" db="EMBL/GenBank/DDBJ databases">
        <title>Genome sequence of Brachybacterium phenoliresistens strain W13A50.</title>
        <authorList>
            <person name="Wang X."/>
        </authorList>
    </citation>
    <scope>NUCLEOTIDE SEQUENCE [LARGE SCALE GENOMIC DNA]</scope>
    <source>
        <strain evidence="2 3">W13A50</strain>
    </source>
</reference>
<feature type="chain" id="PRO_5004992080" description="Lipoprotein" evidence="1">
    <location>
        <begin position="30"/>
        <end position="206"/>
    </location>
</feature>
<dbReference type="OrthoDB" id="4638353at2"/>
<dbReference type="eggNOG" id="ENOG50343MZ">
    <property type="taxonomic scope" value="Bacteria"/>
</dbReference>
<sequence length="206" mass="20847">MRATLPRSTARAAAAILLTAALSSCGVLGIGDSGDEAPTSFQDAKAGAQADAATFLSDLTAEDVDAAITALEDRVGASPAQLTHITLASGYITFDAVDPAAPGELNSWSCTDGELSEEPVPVDYGGDVEALEQNVFSTDDIDPAGVVAAVESAPGASEIEGGQSTGISISRNTPTSLDLQMLVSVASERDSATVRTDLTGAVIEVF</sequence>
<comment type="caution">
    <text evidence="2">The sequence shown here is derived from an EMBL/GenBank/DDBJ whole genome shotgun (WGS) entry which is preliminary data.</text>
</comment>
<evidence type="ECO:0000313" key="3">
    <source>
        <dbReference type="Proteomes" id="UP000023067"/>
    </source>
</evidence>
<dbReference type="PATRIC" id="fig|396014.3.peg.3544"/>
<protein>
    <recommendedName>
        <fullName evidence="4">Lipoprotein</fullName>
    </recommendedName>
</protein>
<organism evidence="2 3">
    <name type="scientific">Brachybacterium phenoliresistens</name>
    <dbReference type="NCBI Taxonomy" id="396014"/>
    <lineage>
        <taxon>Bacteria</taxon>
        <taxon>Bacillati</taxon>
        <taxon>Actinomycetota</taxon>
        <taxon>Actinomycetes</taxon>
        <taxon>Micrococcales</taxon>
        <taxon>Dermabacteraceae</taxon>
        <taxon>Brachybacterium</taxon>
    </lineage>
</organism>
<evidence type="ECO:0008006" key="4">
    <source>
        <dbReference type="Google" id="ProtNLM"/>
    </source>
</evidence>
<proteinExistence type="predicted"/>
<keyword evidence="3" id="KW-1185">Reference proteome</keyword>
<evidence type="ECO:0000256" key="1">
    <source>
        <dbReference type="SAM" id="SignalP"/>
    </source>
</evidence>
<dbReference type="HOGENOM" id="CLU_1347662_0_0_11"/>
<dbReference type="AlphaFoldDB" id="Z9JNC3"/>